<evidence type="ECO:0000313" key="26">
    <source>
        <dbReference type="RefSeq" id="XP_018022249.1"/>
    </source>
</evidence>
<dbReference type="GO" id="GO:0016263">
    <property type="term" value="F:glycoprotein-N-acetylgalactosamine 3-beta-galactosyltransferase activity"/>
    <property type="evidence" value="ECO:0007669"/>
    <property type="project" value="UniProtKB-EC"/>
</dbReference>
<evidence type="ECO:0000313" key="25">
    <source>
        <dbReference type="Proteomes" id="UP000694843"/>
    </source>
</evidence>
<dbReference type="PANTHER" id="PTHR23033:SF14">
    <property type="entry name" value="GLYCOPROTEIN-N-ACETYLGALACTOSAMINE 3-BETA-GALACTOSYLTRANSFERASE 1-RELATED"/>
    <property type="match status" value="1"/>
</dbReference>
<sequence length="353" mass="40854">MTAGIRLLKWHHVHSAALGVTFALLAFVTLDTLTVTRYHKVAKSLLRRSEFNFDEDAALEGHPRVRDEHLQQLQNIKLLVWVMTQPDNHQTKAVHVRDTWGKRVDKLLFMSTKEDASIPTIKLNTNESRTFLWAKFKRAFKYVHQHYINDYDWFIRADDDTYLVVENLRYMLSLYDPEFPIHFGQRYTSSNPEGYMTGGAGFVISRAALRKFVEEALPDPQKCRASDIGEDDDVEVGRCLTNVGVVAGDSRDELGRGRFFYQPPADQLSYALQGNKSWEWPHSFYPPKLGPDWLSSTAISFHHLRPDQIDEMDYLLYHVRPFGVELEQPFPPVLPPDIRTVPMQVIEKFGTWT</sequence>
<evidence type="ECO:0000256" key="18">
    <source>
        <dbReference type="ARBA" id="ARBA00040898"/>
    </source>
</evidence>
<feature type="transmembrane region" description="Helical" evidence="23">
    <location>
        <begin position="16"/>
        <end position="38"/>
    </location>
</feature>
<keyword evidence="11" id="KW-0547">Nucleotide-binding</keyword>
<feature type="domain" description="Fringe-like glycosyltransferase" evidence="24">
    <location>
        <begin position="75"/>
        <end position="244"/>
    </location>
</feature>
<comment type="subunit">
    <text evidence="5">Homodimer; disulfide-linked.</text>
</comment>
<dbReference type="GeneID" id="108678358"/>
<evidence type="ECO:0000256" key="9">
    <source>
        <dbReference type="ARBA" id="ARBA00022692"/>
    </source>
</evidence>
<dbReference type="RefSeq" id="XP_018022249.1">
    <property type="nucleotide sequence ID" value="XM_018166760.2"/>
</dbReference>
<keyword evidence="10" id="KW-0479">Metal-binding</keyword>
<evidence type="ECO:0000256" key="16">
    <source>
        <dbReference type="ARBA" id="ARBA00023180"/>
    </source>
</evidence>
<protein>
    <recommendedName>
        <fullName evidence="18">Glycoprotein-N-acetylgalactosamine 3-beta-galactosyltransferase 1</fullName>
        <ecNumber evidence="6">2.4.1.122</ecNumber>
    </recommendedName>
    <alternativeName>
        <fullName evidence="20">Core 1 O-glycan T-synthase</fullName>
    </alternativeName>
    <alternativeName>
        <fullName evidence="21">Core 1 UDP-galactose:N-acetylgalactosamine-alpha-R beta 1,3-galactosyltransferase 1</fullName>
    </alternativeName>
    <alternativeName>
        <fullName evidence="19">Core 1 beta1,3-galactosyltransferase 1</fullName>
    </alternativeName>
</protein>
<dbReference type="GO" id="GO:0000166">
    <property type="term" value="F:nucleotide binding"/>
    <property type="evidence" value="ECO:0007669"/>
    <property type="project" value="UniProtKB-KW"/>
</dbReference>
<evidence type="ECO:0000256" key="13">
    <source>
        <dbReference type="ARBA" id="ARBA00022989"/>
    </source>
</evidence>
<keyword evidence="14 23" id="KW-0472">Membrane</keyword>
<comment type="pathway">
    <text evidence="3">Protein modification; protein glycosylation.</text>
</comment>
<proteinExistence type="inferred from homology"/>
<evidence type="ECO:0000256" key="4">
    <source>
        <dbReference type="ARBA" id="ARBA00006462"/>
    </source>
</evidence>
<dbReference type="OMA" id="GHHFKPY"/>
<keyword evidence="15" id="KW-1015">Disulfide bond</keyword>
<evidence type="ECO:0000259" key="24">
    <source>
        <dbReference type="Pfam" id="PF02434"/>
    </source>
</evidence>
<comment type="similarity">
    <text evidence="4">Belongs to the glycosyltransferase 31 family. Beta3-Gal-T subfamily.</text>
</comment>
<evidence type="ECO:0000256" key="5">
    <source>
        <dbReference type="ARBA" id="ARBA00011748"/>
    </source>
</evidence>
<evidence type="ECO:0000256" key="3">
    <source>
        <dbReference type="ARBA" id="ARBA00004922"/>
    </source>
</evidence>
<evidence type="ECO:0000256" key="15">
    <source>
        <dbReference type="ARBA" id="ARBA00023157"/>
    </source>
</evidence>
<keyword evidence="17" id="KW-0464">Manganese</keyword>
<keyword evidence="16" id="KW-0325">Glycoprotein</keyword>
<gene>
    <name evidence="26" type="primary">LOC108678358</name>
</gene>
<dbReference type="EC" id="2.4.1.122" evidence="6"/>
<evidence type="ECO:0000256" key="12">
    <source>
        <dbReference type="ARBA" id="ARBA00022968"/>
    </source>
</evidence>
<evidence type="ECO:0000256" key="10">
    <source>
        <dbReference type="ARBA" id="ARBA00022723"/>
    </source>
</evidence>
<dbReference type="UniPathway" id="UPA00378"/>
<dbReference type="Proteomes" id="UP000694843">
    <property type="component" value="Unplaced"/>
</dbReference>
<name>A0A8B7P7V5_HYAAZ</name>
<keyword evidence="7" id="KW-0328">Glycosyltransferase</keyword>
<evidence type="ECO:0000256" key="21">
    <source>
        <dbReference type="ARBA" id="ARBA00043065"/>
    </source>
</evidence>
<dbReference type="GO" id="GO:0030145">
    <property type="term" value="F:manganese ion binding"/>
    <property type="evidence" value="ECO:0007669"/>
    <property type="project" value="UniProtKB-ARBA"/>
</dbReference>
<keyword evidence="25" id="KW-1185">Reference proteome</keyword>
<comment type="subcellular location">
    <subcellularLocation>
        <location evidence="2">Membrane</location>
        <topology evidence="2">Single-pass type II membrane protein</topology>
    </subcellularLocation>
</comment>
<evidence type="ECO:0000256" key="19">
    <source>
        <dbReference type="ARBA" id="ARBA00041226"/>
    </source>
</evidence>
<reference evidence="26" key="1">
    <citation type="submission" date="2025-08" db="UniProtKB">
        <authorList>
            <consortium name="RefSeq"/>
        </authorList>
    </citation>
    <scope>IDENTIFICATION</scope>
    <source>
        <tissue evidence="26">Whole organism</tissue>
    </source>
</reference>
<dbReference type="InterPro" id="IPR026050">
    <property type="entry name" value="C1GALT1/C1GALT1_chp1"/>
</dbReference>
<evidence type="ECO:0000256" key="8">
    <source>
        <dbReference type="ARBA" id="ARBA00022679"/>
    </source>
</evidence>
<keyword evidence="12" id="KW-0735">Signal-anchor</keyword>
<evidence type="ECO:0000256" key="14">
    <source>
        <dbReference type="ARBA" id="ARBA00023136"/>
    </source>
</evidence>
<dbReference type="OrthoDB" id="414175at2759"/>
<evidence type="ECO:0000256" key="6">
    <source>
        <dbReference type="ARBA" id="ARBA00012557"/>
    </source>
</evidence>
<dbReference type="InterPro" id="IPR003378">
    <property type="entry name" value="Fringe-like_glycosylTrfase"/>
</dbReference>
<keyword evidence="9 23" id="KW-0812">Transmembrane</keyword>
<dbReference type="KEGG" id="hazt:108678358"/>
<evidence type="ECO:0000256" key="11">
    <source>
        <dbReference type="ARBA" id="ARBA00022741"/>
    </source>
</evidence>
<dbReference type="FunFam" id="3.90.550.50:FF:000017">
    <property type="entry name" value="Glycoprotein-N-acetylgalactosamine 3-beta-galactosyltransferase 1"/>
    <property type="match status" value="1"/>
</dbReference>
<dbReference type="Pfam" id="PF02434">
    <property type="entry name" value="Fringe"/>
    <property type="match status" value="1"/>
</dbReference>
<evidence type="ECO:0000256" key="23">
    <source>
        <dbReference type="SAM" id="Phobius"/>
    </source>
</evidence>
<dbReference type="PANTHER" id="PTHR23033">
    <property type="entry name" value="BETA1,3-GALACTOSYLTRANSFERASE"/>
    <property type="match status" value="1"/>
</dbReference>
<evidence type="ECO:0000256" key="1">
    <source>
        <dbReference type="ARBA" id="ARBA00001936"/>
    </source>
</evidence>
<dbReference type="AlphaFoldDB" id="A0A8B7P7V5"/>
<comment type="function">
    <text evidence="22">Glycosyltransferase that generates the core 1 O-glycan Gal-beta1-3GalNAc-alpha1-Ser/Thr (T antigen), which is a precursor for many extended O-glycans in glycoproteins.</text>
</comment>
<evidence type="ECO:0000256" key="20">
    <source>
        <dbReference type="ARBA" id="ARBA00042009"/>
    </source>
</evidence>
<evidence type="ECO:0000256" key="2">
    <source>
        <dbReference type="ARBA" id="ARBA00004606"/>
    </source>
</evidence>
<dbReference type="GO" id="GO:0016020">
    <property type="term" value="C:membrane"/>
    <property type="evidence" value="ECO:0007669"/>
    <property type="project" value="UniProtKB-SubCell"/>
</dbReference>
<evidence type="ECO:0000256" key="22">
    <source>
        <dbReference type="ARBA" id="ARBA00059245"/>
    </source>
</evidence>
<organism evidence="25 26">
    <name type="scientific">Hyalella azteca</name>
    <name type="common">Amphipod</name>
    <dbReference type="NCBI Taxonomy" id="294128"/>
    <lineage>
        <taxon>Eukaryota</taxon>
        <taxon>Metazoa</taxon>
        <taxon>Ecdysozoa</taxon>
        <taxon>Arthropoda</taxon>
        <taxon>Crustacea</taxon>
        <taxon>Multicrustacea</taxon>
        <taxon>Malacostraca</taxon>
        <taxon>Eumalacostraca</taxon>
        <taxon>Peracarida</taxon>
        <taxon>Amphipoda</taxon>
        <taxon>Senticaudata</taxon>
        <taxon>Talitrida</taxon>
        <taxon>Talitroidea</taxon>
        <taxon>Hyalellidae</taxon>
        <taxon>Hyalella</taxon>
    </lineage>
</organism>
<evidence type="ECO:0000256" key="7">
    <source>
        <dbReference type="ARBA" id="ARBA00022676"/>
    </source>
</evidence>
<dbReference type="Gene3D" id="3.90.550.50">
    <property type="match status" value="1"/>
</dbReference>
<keyword evidence="8" id="KW-0808">Transferase</keyword>
<keyword evidence="13 23" id="KW-1133">Transmembrane helix</keyword>
<comment type="cofactor">
    <cofactor evidence="1">
        <name>Mn(2+)</name>
        <dbReference type="ChEBI" id="CHEBI:29035"/>
    </cofactor>
</comment>
<accession>A0A8B7P7V5</accession>
<evidence type="ECO:0000256" key="17">
    <source>
        <dbReference type="ARBA" id="ARBA00023211"/>
    </source>
</evidence>